<dbReference type="GO" id="GO:0046943">
    <property type="term" value="F:carboxylic acid transmembrane transporter activity"/>
    <property type="evidence" value="ECO:0007669"/>
    <property type="project" value="TreeGrafter"/>
</dbReference>
<dbReference type="InterPro" id="IPR011701">
    <property type="entry name" value="MFS"/>
</dbReference>
<dbReference type="AlphaFoldDB" id="A0A4R3KT96"/>
<feature type="transmembrane region" description="Helical" evidence="5">
    <location>
        <begin position="213"/>
        <end position="233"/>
    </location>
</feature>
<feature type="transmembrane region" description="Helical" evidence="5">
    <location>
        <begin position="304"/>
        <end position="326"/>
    </location>
</feature>
<dbReference type="PANTHER" id="PTHR23508:SF10">
    <property type="entry name" value="CARBOXYLIC ACID TRANSPORTER PROTEIN HOMOLOG"/>
    <property type="match status" value="1"/>
</dbReference>
<proteinExistence type="predicted"/>
<evidence type="ECO:0000256" key="1">
    <source>
        <dbReference type="ARBA" id="ARBA00004141"/>
    </source>
</evidence>
<keyword evidence="4 5" id="KW-0472">Membrane</keyword>
<accession>A0A4R3KT96</accession>
<dbReference type="PROSITE" id="PS50850">
    <property type="entry name" value="MFS"/>
    <property type="match status" value="1"/>
</dbReference>
<dbReference type="PANTHER" id="PTHR23508">
    <property type="entry name" value="CARBOXYLIC ACID TRANSPORTER PROTEIN HOMOLOG"/>
    <property type="match status" value="1"/>
</dbReference>
<evidence type="ECO:0000259" key="6">
    <source>
        <dbReference type="PROSITE" id="PS50850"/>
    </source>
</evidence>
<dbReference type="InterPro" id="IPR020846">
    <property type="entry name" value="MFS_dom"/>
</dbReference>
<dbReference type="Proteomes" id="UP000295807">
    <property type="component" value="Unassembled WGS sequence"/>
</dbReference>
<feature type="domain" description="Major facilitator superfamily (MFS) profile" evidence="6">
    <location>
        <begin position="7"/>
        <end position="402"/>
    </location>
</feature>
<feature type="transmembrane region" description="Helical" evidence="5">
    <location>
        <begin position="367"/>
        <end position="389"/>
    </location>
</feature>
<dbReference type="SUPFAM" id="SSF103473">
    <property type="entry name" value="MFS general substrate transporter"/>
    <property type="match status" value="1"/>
</dbReference>
<gene>
    <name evidence="7" type="ORF">EDD80_10488</name>
</gene>
<dbReference type="OrthoDB" id="9774156at2"/>
<keyword evidence="3 5" id="KW-1133">Transmembrane helix</keyword>
<organism evidence="7 8">
    <name type="scientific">Anseongella ginsenosidimutans</name>
    <dbReference type="NCBI Taxonomy" id="496056"/>
    <lineage>
        <taxon>Bacteria</taxon>
        <taxon>Pseudomonadati</taxon>
        <taxon>Bacteroidota</taxon>
        <taxon>Sphingobacteriia</taxon>
        <taxon>Sphingobacteriales</taxon>
        <taxon>Sphingobacteriaceae</taxon>
        <taxon>Anseongella</taxon>
    </lineage>
</organism>
<comment type="subcellular location">
    <subcellularLocation>
        <location evidence="1">Membrane</location>
        <topology evidence="1">Multi-pass membrane protein</topology>
    </subcellularLocation>
</comment>
<dbReference type="RefSeq" id="WP_132128831.1">
    <property type="nucleotide sequence ID" value="NZ_CP042432.1"/>
</dbReference>
<evidence type="ECO:0000256" key="4">
    <source>
        <dbReference type="ARBA" id="ARBA00023136"/>
    </source>
</evidence>
<feature type="transmembrane region" description="Helical" evidence="5">
    <location>
        <begin position="7"/>
        <end position="28"/>
    </location>
</feature>
<dbReference type="InterPro" id="IPR036259">
    <property type="entry name" value="MFS_trans_sf"/>
</dbReference>
<keyword evidence="2 5" id="KW-0812">Transmembrane</keyword>
<protein>
    <submittedName>
        <fullName evidence="7">MFS transporter</fullName>
    </submittedName>
</protein>
<feature type="transmembrane region" description="Helical" evidence="5">
    <location>
        <begin position="48"/>
        <end position="69"/>
    </location>
</feature>
<sequence length="402" mass="43301">MKKITLLIIVAALGYFVDIYDLVLFAVIRVESLKGIGITDPGEIFSNGVFLMNMQMAGMLVGGILWGVFGDKKGRVAVLFGSILIYSLANIANGFVTSVTMYGIIRFIAGVGLAGELGAGITLVSETMSKENRGYGAMIVATVGILGAVVAAQVADKFSWQTAYFVGGGMGLVLLVLRIGVFESGMYKRMEQAVVKKGNFLMLFTDGKRFKKYLNCILIGIPIWYVVAILVAFSPELGRALEVSGTLSAGKAIMFSYIGLAIGDLISGTLSQVFKTRKKVVGWFIAATLVMVLVTLLTRGSSPGVYYFICVLLGMAAGYWAIFLTIASEQFGTNLRATVTTTTPNFVRGSVVPVTILFEWLSGSIGIIYSALLIGLVTIGIAFWALWYMDETFGKELDYIES</sequence>
<feature type="transmembrane region" description="Helical" evidence="5">
    <location>
        <begin position="161"/>
        <end position="181"/>
    </location>
</feature>
<evidence type="ECO:0000256" key="3">
    <source>
        <dbReference type="ARBA" id="ARBA00022989"/>
    </source>
</evidence>
<feature type="transmembrane region" description="Helical" evidence="5">
    <location>
        <begin position="76"/>
        <end position="96"/>
    </location>
</feature>
<keyword evidence="8" id="KW-1185">Reference proteome</keyword>
<dbReference type="Gene3D" id="1.20.1250.20">
    <property type="entry name" value="MFS general substrate transporter like domains"/>
    <property type="match status" value="2"/>
</dbReference>
<evidence type="ECO:0000313" key="7">
    <source>
        <dbReference type="EMBL" id="TCS87741.1"/>
    </source>
</evidence>
<feature type="transmembrane region" description="Helical" evidence="5">
    <location>
        <begin position="102"/>
        <end position="123"/>
    </location>
</feature>
<dbReference type="Pfam" id="PF07690">
    <property type="entry name" value="MFS_1"/>
    <property type="match status" value="1"/>
</dbReference>
<dbReference type="EMBL" id="SMAD01000004">
    <property type="protein sequence ID" value="TCS87741.1"/>
    <property type="molecule type" value="Genomic_DNA"/>
</dbReference>
<evidence type="ECO:0000256" key="5">
    <source>
        <dbReference type="SAM" id="Phobius"/>
    </source>
</evidence>
<comment type="caution">
    <text evidence="7">The sequence shown here is derived from an EMBL/GenBank/DDBJ whole genome shotgun (WGS) entry which is preliminary data.</text>
</comment>
<dbReference type="GO" id="GO:0005886">
    <property type="term" value="C:plasma membrane"/>
    <property type="evidence" value="ECO:0007669"/>
    <property type="project" value="TreeGrafter"/>
</dbReference>
<reference evidence="7 8" key="1">
    <citation type="submission" date="2019-03" db="EMBL/GenBank/DDBJ databases">
        <title>Genomic Encyclopedia of Type Strains, Phase IV (KMG-IV): sequencing the most valuable type-strain genomes for metagenomic binning, comparative biology and taxonomic classification.</title>
        <authorList>
            <person name="Goeker M."/>
        </authorList>
    </citation>
    <scope>NUCLEOTIDE SEQUENCE [LARGE SCALE GENOMIC DNA]</scope>
    <source>
        <strain evidence="7 8">DSM 21100</strain>
    </source>
</reference>
<evidence type="ECO:0000256" key="2">
    <source>
        <dbReference type="ARBA" id="ARBA00022692"/>
    </source>
</evidence>
<feature type="transmembrane region" description="Helical" evidence="5">
    <location>
        <begin position="135"/>
        <end position="155"/>
    </location>
</feature>
<name>A0A4R3KT96_9SPHI</name>
<feature type="transmembrane region" description="Helical" evidence="5">
    <location>
        <begin position="280"/>
        <end position="298"/>
    </location>
</feature>
<evidence type="ECO:0000313" key="8">
    <source>
        <dbReference type="Proteomes" id="UP000295807"/>
    </source>
</evidence>
<feature type="transmembrane region" description="Helical" evidence="5">
    <location>
        <begin position="253"/>
        <end position="273"/>
    </location>
</feature>